<dbReference type="AlphaFoldDB" id="A0A1G6ABK7"/>
<evidence type="ECO:0000313" key="13">
    <source>
        <dbReference type="Proteomes" id="UP000199228"/>
    </source>
</evidence>
<dbReference type="SMART" id="SM00448">
    <property type="entry name" value="REC"/>
    <property type="match status" value="1"/>
</dbReference>
<evidence type="ECO:0000256" key="5">
    <source>
        <dbReference type="ARBA" id="ARBA00022679"/>
    </source>
</evidence>
<feature type="modified residue" description="4-aspartylphosphate" evidence="9">
    <location>
        <position position="872"/>
    </location>
</feature>
<dbReference type="CDD" id="cd17546">
    <property type="entry name" value="REC_hyHK_CKI1_RcsC-like"/>
    <property type="match status" value="1"/>
</dbReference>
<dbReference type="InterPro" id="IPR011006">
    <property type="entry name" value="CheY-like_superfamily"/>
</dbReference>
<evidence type="ECO:0000256" key="1">
    <source>
        <dbReference type="ARBA" id="ARBA00000085"/>
    </source>
</evidence>
<dbReference type="CDD" id="cd00130">
    <property type="entry name" value="PAS"/>
    <property type="match status" value="1"/>
</dbReference>
<dbReference type="OrthoDB" id="9804263at2"/>
<gene>
    <name evidence="12" type="ORF">SAMN02910417_00383</name>
</gene>
<evidence type="ECO:0000256" key="9">
    <source>
        <dbReference type="PROSITE-ProRule" id="PRU00169"/>
    </source>
</evidence>
<dbReference type="RefSeq" id="WP_090171662.1">
    <property type="nucleotide sequence ID" value="NZ_FMXR01000005.1"/>
</dbReference>
<dbReference type="SMART" id="SM00387">
    <property type="entry name" value="HATPase_c"/>
    <property type="match status" value="1"/>
</dbReference>
<dbReference type="SUPFAM" id="SSF55874">
    <property type="entry name" value="ATPase domain of HSP90 chaperone/DNA topoisomerase II/histidine kinase"/>
    <property type="match status" value="1"/>
</dbReference>
<dbReference type="GO" id="GO:0009927">
    <property type="term" value="F:histidine phosphotransfer kinase activity"/>
    <property type="evidence" value="ECO:0007669"/>
    <property type="project" value="TreeGrafter"/>
</dbReference>
<name>A0A1G6ABK7_EUBOX</name>
<evidence type="ECO:0000313" key="12">
    <source>
        <dbReference type="EMBL" id="SDB05680.1"/>
    </source>
</evidence>
<dbReference type="InterPro" id="IPR036097">
    <property type="entry name" value="HisK_dim/P_sf"/>
</dbReference>
<reference evidence="12 13" key="1">
    <citation type="submission" date="2016-10" db="EMBL/GenBank/DDBJ databases">
        <authorList>
            <person name="de Groot N.N."/>
        </authorList>
    </citation>
    <scope>NUCLEOTIDE SEQUENCE [LARGE SCALE GENOMIC DNA]</scope>
    <source>
        <strain evidence="12 13">DSM 3217</strain>
    </source>
</reference>
<dbReference type="SUPFAM" id="SSF55785">
    <property type="entry name" value="PYP-like sensor domain (PAS domain)"/>
    <property type="match status" value="1"/>
</dbReference>
<dbReference type="PROSITE" id="PS50109">
    <property type="entry name" value="HIS_KIN"/>
    <property type="match status" value="1"/>
</dbReference>
<evidence type="ECO:0000259" key="10">
    <source>
        <dbReference type="PROSITE" id="PS50109"/>
    </source>
</evidence>
<evidence type="ECO:0000256" key="6">
    <source>
        <dbReference type="ARBA" id="ARBA00022777"/>
    </source>
</evidence>
<keyword evidence="4 9" id="KW-0597">Phosphoprotein</keyword>
<evidence type="ECO:0000256" key="4">
    <source>
        <dbReference type="ARBA" id="ARBA00022553"/>
    </source>
</evidence>
<keyword evidence="13" id="KW-1185">Reference proteome</keyword>
<evidence type="ECO:0000256" key="3">
    <source>
        <dbReference type="ARBA" id="ARBA00018672"/>
    </source>
</evidence>
<dbReference type="Proteomes" id="UP000199228">
    <property type="component" value="Unassembled WGS sequence"/>
</dbReference>
<dbReference type="SUPFAM" id="SSF47384">
    <property type="entry name" value="Homodimeric domain of signal transducing histidine kinase"/>
    <property type="match status" value="1"/>
</dbReference>
<dbReference type="GO" id="GO:0000155">
    <property type="term" value="F:phosphorelay sensor kinase activity"/>
    <property type="evidence" value="ECO:0007669"/>
    <property type="project" value="InterPro"/>
</dbReference>
<proteinExistence type="predicted"/>
<dbReference type="InterPro" id="IPR036890">
    <property type="entry name" value="HATPase_C_sf"/>
</dbReference>
<evidence type="ECO:0000256" key="7">
    <source>
        <dbReference type="ARBA" id="ARBA00023012"/>
    </source>
</evidence>
<dbReference type="SMART" id="SM00388">
    <property type="entry name" value="HisKA"/>
    <property type="match status" value="1"/>
</dbReference>
<feature type="domain" description="Response regulatory" evidence="11">
    <location>
        <begin position="820"/>
        <end position="940"/>
    </location>
</feature>
<evidence type="ECO:0000256" key="2">
    <source>
        <dbReference type="ARBA" id="ARBA00012438"/>
    </source>
</evidence>
<dbReference type="InterPro" id="IPR004358">
    <property type="entry name" value="Sig_transdc_His_kin-like_C"/>
</dbReference>
<dbReference type="InterPro" id="IPR003594">
    <property type="entry name" value="HATPase_dom"/>
</dbReference>
<keyword evidence="7" id="KW-0902">Two-component regulatory system</keyword>
<accession>A0A1G6ABK7</accession>
<dbReference type="STRING" id="1732.SAMN02910417_00383"/>
<dbReference type="EMBL" id="FMXR01000005">
    <property type="protein sequence ID" value="SDB05680.1"/>
    <property type="molecule type" value="Genomic_DNA"/>
</dbReference>
<dbReference type="PROSITE" id="PS50110">
    <property type="entry name" value="RESPONSE_REGULATORY"/>
    <property type="match status" value="1"/>
</dbReference>
<dbReference type="PRINTS" id="PR00344">
    <property type="entry name" value="BCTRLSENSOR"/>
</dbReference>
<comment type="function">
    <text evidence="8">May play the central regulatory role in sporulation. It may be an element of the effector pathway responsible for the activation of sporulation genes in response to nutritional stress. Spo0A may act in concert with spo0H (a sigma factor) to control the expression of some genes that are critical to the sporulation process.</text>
</comment>
<dbReference type="Pfam" id="PF00512">
    <property type="entry name" value="HisKA"/>
    <property type="match status" value="1"/>
</dbReference>
<protein>
    <recommendedName>
        <fullName evidence="3">Stage 0 sporulation protein A homolog</fullName>
        <ecNumber evidence="2">2.7.13.3</ecNumber>
    </recommendedName>
</protein>
<dbReference type="InterPro" id="IPR005467">
    <property type="entry name" value="His_kinase_dom"/>
</dbReference>
<feature type="domain" description="Histidine kinase" evidence="10">
    <location>
        <begin position="577"/>
        <end position="799"/>
    </location>
</feature>
<dbReference type="Pfam" id="PF02518">
    <property type="entry name" value="HATPase_c"/>
    <property type="match status" value="1"/>
</dbReference>
<evidence type="ECO:0000256" key="8">
    <source>
        <dbReference type="ARBA" id="ARBA00024867"/>
    </source>
</evidence>
<keyword evidence="5" id="KW-0808">Transferase</keyword>
<dbReference type="Gene3D" id="3.40.50.2300">
    <property type="match status" value="1"/>
</dbReference>
<organism evidence="12 13">
    <name type="scientific">Eubacterium oxidoreducens</name>
    <dbReference type="NCBI Taxonomy" id="1732"/>
    <lineage>
        <taxon>Bacteria</taxon>
        <taxon>Bacillati</taxon>
        <taxon>Bacillota</taxon>
        <taxon>Clostridia</taxon>
        <taxon>Eubacteriales</taxon>
        <taxon>Eubacteriaceae</taxon>
        <taxon>Eubacterium</taxon>
    </lineage>
</organism>
<dbReference type="GO" id="GO:0005886">
    <property type="term" value="C:plasma membrane"/>
    <property type="evidence" value="ECO:0007669"/>
    <property type="project" value="TreeGrafter"/>
</dbReference>
<evidence type="ECO:0000259" key="11">
    <source>
        <dbReference type="PROSITE" id="PS50110"/>
    </source>
</evidence>
<dbReference type="InterPro" id="IPR001789">
    <property type="entry name" value="Sig_transdc_resp-reg_receiver"/>
</dbReference>
<dbReference type="Gene3D" id="3.30.565.10">
    <property type="entry name" value="Histidine kinase-like ATPase, C-terminal domain"/>
    <property type="match status" value="1"/>
</dbReference>
<dbReference type="EC" id="2.7.13.3" evidence="2"/>
<dbReference type="InterPro" id="IPR000014">
    <property type="entry name" value="PAS"/>
</dbReference>
<dbReference type="Gene3D" id="3.30.450.20">
    <property type="entry name" value="PAS domain"/>
    <property type="match status" value="1"/>
</dbReference>
<dbReference type="Gene3D" id="1.10.287.130">
    <property type="match status" value="1"/>
</dbReference>
<comment type="catalytic activity">
    <reaction evidence="1">
        <text>ATP + protein L-histidine = ADP + protein N-phospho-L-histidine.</text>
        <dbReference type="EC" id="2.7.13.3"/>
    </reaction>
</comment>
<dbReference type="InterPro" id="IPR003661">
    <property type="entry name" value="HisK_dim/P_dom"/>
</dbReference>
<dbReference type="InterPro" id="IPR035965">
    <property type="entry name" value="PAS-like_dom_sf"/>
</dbReference>
<sequence length="948" mass="109925">MKKFPEERFEKLSEMFQFHQEMTIEELKEYAGLLRQENAYLKGSVDKNPAGLATVVFDDGESEMTHCNDAGRYVLGITSGHYQVSELLEFIHPEQREQARKFIKRIPCLEGNKKRTVRFFNQRIRNYIWLSIEANFIHKDTGAIEVYIVMHDITRKRNMDARIRFSKERYEQVIDLAHLCYWDYDLKKKRVVNANESFFGIDEFGFMEHGEPEQIVNQGIVCENSIADFLALYNDLYSGKKEVSGRFWCYKEGWPRQRCFNVQYLVEFDTDGAPNIAHGVGNEVTDQMEAIEIYRNHLNSLVKLNPNTIASFRLNLTENWCGMGVSRYPVFMQLQKSGTTDGFFKAALEMVEGEEQKAEFESIFNRDYLITSYQQGQPRVMYEFKSCYETSSSRWYRMWIEMIQNPINHALEAVVYCSDIEHEKAVTRLMNTTVENDYEAVAIVKRENRNCYYYSKIDNSHGVFKSDFMDLFYYYAVNYEQRDLENVKEMFSWEKILRIVDEEGSMSVTYSIKENGEMKNVRHATFRTIEDNPDILLFTVRDITESWLAEREKQEMLRKALEAEKRASLARNSFLSNVSHDMRTPLNSILGFLPMVKETDDPKERIRLLENIEDSSEYLLGLVNDTLNLHKLETGNMTLMKRSVKASDVLKKLMATLAADLRRKEIELHFPKIGELNKWLMMDPVRVQEIFVNIMSNAIKFVPQKGRIDCEIKEITHTQDDITVEISVADNGIGMTEAFMKTIFDPFTQENPHETNNTSGSGIGMAITKKLVDLMDGEIFVESKVGVGSKFTVRLTFEYAQPVEEQEDEEEGLIDLKGKHILVVEDHPLNIEVLKHLLEKEHLDLVIAHNGLEAVNAYKESQEGFYDAVIMDLMMPVMDGYCATKEIRGLQRSDADVPIIAMTANVNEEDKERTRQAGMNAHLGKPIEPKEMYAVLSKEIRSYREGIS</sequence>
<dbReference type="PANTHER" id="PTHR43047">
    <property type="entry name" value="TWO-COMPONENT HISTIDINE PROTEIN KINASE"/>
    <property type="match status" value="1"/>
</dbReference>
<dbReference type="PANTHER" id="PTHR43047:SF66">
    <property type="entry name" value="HISKA"/>
    <property type="match status" value="1"/>
</dbReference>
<keyword evidence="6 12" id="KW-0418">Kinase</keyword>
<dbReference type="SUPFAM" id="SSF52172">
    <property type="entry name" value="CheY-like"/>
    <property type="match status" value="1"/>
</dbReference>
<dbReference type="Pfam" id="PF00072">
    <property type="entry name" value="Response_reg"/>
    <property type="match status" value="1"/>
</dbReference>
<dbReference type="CDD" id="cd00082">
    <property type="entry name" value="HisKA"/>
    <property type="match status" value="1"/>
</dbReference>